<keyword evidence="7" id="KW-0539">Nucleus</keyword>
<dbReference type="GO" id="GO:0017017">
    <property type="term" value="F:MAP kinase tyrosine/serine/threonine phosphatase activity"/>
    <property type="evidence" value="ECO:0007669"/>
    <property type="project" value="TreeGrafter"/>
</dbReference>
<dbReference type="SUPFAM" id="SSF52799">
    <property type="entry name" value="(Phosphotyrosine protein) phosphatases II"/>
    <property type="match status" value="1"/>
</dbReference>
<name>A0AAF0Y066_DAUCS</name>
<evidence type="ECO:0000256" key="7">
    <source>
        <dbReference type="ARBA" id="ARBA00023242"/>
    </source>
</evidence>
<evidence type="ECO:0000256" key="2">
    <source>
        <dbReference type="ARBA" id="ARBA00004496"/>
    </source>
</evidence>
<evidence type="ECO:0000256" key="9">
    <source>
        <dbReference type="ARBA" id="ARBA00048336"/>
    </source>
</evidence>
<dbReference type="GO" id="GO:0004722">
    <property type="term" value="F:protein serine/threonine phosphatase activity"/>
    <property type="evidence" value="ECO:0007669"/>
    <property type="project" value="UniProtKB-EC"/>
</dbReference>
<dbReference type="Proteomes" id="UP000077755">
    <property type="component" value="Chromosome 9"/>
</dbReference>
<dbReference type="Gene3D" id="3.90.190.10">
    <property type="entry name" value="Protein tyrosine phosphatase superfamily"/>
    <property type="match status" value="1"/>
</dbReference>
<evidence type="ECO:0000259" key="11">
    <source>
        <dbReference type="PROSITE" id="PS50054"/>
    </source>
</evidence>
<dbReference type="InterPro" id="IPR020422">
    <property type="entry name" value="TYR_PHOSPHATASE_DUAL_dom"/>
</dbReference>
<dbReference type="InterPro" id="IPR000387">
    <property type="entry name" value="Tyr_Pase_dom"/>
</dbReference>
<proteinExistence type="inferred from homology"/>
<reference evidence="13" key="2">
    <citation type="submission" date="2022-03" db="EMBL/GenBank/DDBJ databases">
        <title>Draft title - Genomic analysis of global carrot germplasm unveils the trajectory of domestication and the origin of high carotenoid orange carrot.</title>
        <authorList>
            <person name="Iorizzo M."/>
            <person name="Ellison S."/>
            <person name="Senalik D."/>
            <person name="Macko-Podgorni A."/>
            <person name="Grzebelus D."/>
            <person name="Bostan H."/>
            <person name="Rolling W."/>
            <person name="Curaba J."/>
            <person name="Simon P."/>
        </authorList>
    </citation>
    <scope>NUCLEOTIDE SEQUENCE</scope>
    <source>
        <tissue evidence="13">Leaf</tissue>
    </source>
</reference>
<keyword evidence="6" id="KW-0904">Protein phosphatase</keyword>
<dbReference type="PANTHER" id="PTHR10159">
    <property type="entry name" value="DUAL SPECIFICITY PROTEIN PHOSPHATASE"/>
    <property type="match status" value="1"/>
</dbReference>
<comment type="similarity">
    <text evidence="3">Belongs to the protein-tyrosine phosphatase family. Non-receptor class dual specificity subfamily.</text>
</comment>
<dbReference type="AlphaFoldDB" id="A0AAF0Y066"/>
<comment type="subcellular location">
    <subcellularLocation>
        <location evidence="2">Cytoplasm</location>
    </subcellularLocation>
    <subcellularLocation>
        <location evidence="1">Nucleus</location>
    </subcellularLocation>
</comment>
<keyword evidence="4" id="KW-0963">Cytoplasm</keyword>
<evidence type="ECO:0000256" key="8">
    <source>
        <dbReference type="ARBA" id="ARBA00047761"/>
    </source>
</evidence>
<reference evidence="13" key="1">
    <citation type="journal article" date="2016" name="Nat. Genet.">
        <title>A high-quality carrot genome assembly provides new insights into carotenoid accumulation and asterid genome evolution.</title>
        <authorList>
            <person name="Iorizzo M."/>
            <person name="Ellison S."/>
            <person name="Senalik D."/>
            <person name="Zeng P."/>
            <person name="Satapoomin P."/>
            <person name="Huang J."/>
            <person name="Bowman M."/>
            <person name="Iovene M."/>
            <person name="Sanseverino W."/>
            <person name="Cavagnaro P."/>
            <person name="Yildiz M."/>
            <person name="Macko-Podgorni A."/>
            <person name="Moranska E."/>
            <person name="Grzebelus E."/>
            <person name="Grzebelus D."/>
            <person name="Ashrafi H."/>
            <person name="Zheng Z."/>
            <person name="Cheng S."/>
            <person name="Spooner D."/>
            <person name="Van Deynze A."/>
            <person name="Simon P."/>
        </authorList>
    </citation>
    <scope>NUCLEOTIDE SEQUENCE</scope>
    <source>
        <tissue evidence="13">Leaf</tissue>
    </source>
</reference>
<organism evidence="13 14">
    <name type="scientific">Daucus carota subsp. sativus</name>
    <name type="common">Carrot</name>
    <dbReference type="NCBI Taxonomy" id="79200"/>
    <lineage>
        <taxon>Eukaryota</taxon>
        <taxon>Viridiplantae</taxon>
        <taxon>Streptophyta</taxon>
        <taxon>Embryophyta</taxon>
        <taxon>Tracheophyta</taxon>
        <taxon>Spermatophyta</taxon>
        <taxon>Magnoliopsida</taxon>
        <taxon>eudicotyledons</taxon>
        <taxon>Gunneridae</taxon>
        <taxon>Pentapetalae</taxon>
        <taxon>asterids</taxon>
        <taxon>campanulids</taxon>
        <taxon>Apiales</taxon>
        <taxon>Apiaceae</taxon>
        <taxon>Apioideae</taxon>
        <taxon>Scandiceae</taxon>
        <taxon>Daucinae</taxon>
        <taxon>Daucus</taxon>
        <taxon>Daucus sect. Daucus</taxon>
    </lineage>
</organism>
<dbReference type="EMBL" id="CP093351">
    <property type="protein sequence ID" value="WOH16004.1"/>
    <property type="molecule type" value="Genomic_DNA"/>
</dbReference>
<dbReference type="PROSITE" id="PS50056">
    <property type="entry name" value="TYR_PHOSPHATASE_2"/>
    <property type="match status" value="1"/>
</dbReference>
<keyword evidence="5" id="KW-0378">Hydrolase</keyword>
<dbReference type="PANTHER" id="PTHR10159:SF511">
    <property type="entry name" value="DUAL SPECIFICITY PROTEIN PHOSPHATASE 1"/>
    <property type="match status" value="1"/>
</dbReference>
<feature type="domain" description="Tyrosine-protein phosphatase" evidence="11">
    <location>
        <begin position="30"/>
        <end position="171"/>
    </location>
</feature>
<protein>
    <recommendedName>
        <fullName evidence="15">Dual specificity protein phosphatase 1</fullName>
    </recommendedName>
</protein>
<evidence type="ECO:0000256" key="10">
    <source>
        <dbReference type="ARBA" id="ARBA00051722"/>
    </source>
</evidence>
<dbReference type="Pfam" id="PF00782">
    <property type="entry name" value="DSPc"/>
    <property type="match status" value="1"/>
</dbReference>
<accession>A0AAF0Y066</accession>
<feature type="domain" description="Tyrosine specific protein phosphatases" evidence="12">
    <location>
        <begin position="91"/>
        <end position="149"/>
    </location>
</feature>
<dbReference type="InterPro" id="IPR029021">
    <property type="entry name" value="Prot-tyrosine_phosphatase-like"/>
</dbReference>
<keyword evidence="14" id="KW-1185">Reference proteome</keyword>
<evidence type="ECO:0000256" key="6">
    <source>
        <dbReference type="ARBA" id="ARBA00022912"/>
    </source>
</evidence>
<dbReference type="FunFam" id="3.90.190.10:FF:000056">
    <property type="entry name" value="Dual specificity phosphatase 12"/>
    <property type="match status" value="1"/>
</dbReference>
<evidence type="ECO:0000256" key="4">
    <source>
        <dbReference type="ARBA" id="ARBA00022490"/>
    </source>
</evidence>
<evidence type="ECO:0008006" key="15">
    <source>
        <dbReference type="Google" id="ProtNLM"/>
    </source>
</evidence>
<evidence type="ECO:0000256" key="1">
    <source>
        <dbReference type="ARBA" id="ARBA00004123"/>
    </source>
</evidence>
<dbReference type="SMART" id="SM00195">
    <property type="entry name" value="DSPc"/>
    <property type="match status" value="1"/>
</dbReference>
<dbReference type="GO" id="GO:0005737">
    <property type="term" value="C:cytoplasm"/>
    <property type="evidence" value="ECO:0007669"/>
    <property type="project" value="UniProtKB-SubCell"/>
</dbReference>
<dbReference type="PROSITE" id="PS50054">
    <property type="entry name" value="TYR_PHOSPHATASE_DUAL"/>
    <property type="match status" value="1"/>
</dbReference>
<dbReference type="GO" id="GO:0005634">
    <property type="term" value="C:nucleus"/>
    <property type="evidence" value="ECO:0007669"/>
    <property type="project" value="UniProtKB-SubCell"/>
</dbReference>
<gene>
    <name evidence="13" type="ORF">DCAR_0935553</name>
</gene>
<dbReference type="GO" id="GO:0043409">
    <property type="term" value="P:negative regulation of MAPK cascade"/>
    <property type="evidence" value="ECO:0007669"/>
    <property type="project" value="TreeGrafter"/>
</dbReference>
<sequence>MDQLDEAYSEEVAVILRAMYAAKRAKENDVPDQIEEGLYLGSIGAANNRSVLKSLNVTHILTVASSLPPSYPNEFKYKIVDVQDRESINIAQYFDECFGFIEEAKEMGGNVLVHCFVGRSRSVTIVVAYLMKKRGMSCSEALQHVKSKRAVAFPNSGFLLQLQSFEESLRAYILCQV</sequence>
<evidence type="ECO:0000313" key="14">
    <source>
        <dbReference type="Proteomes" id="UP000077755"/>
    </source>
</evidence>
<evidence type="ECO:0000256" key="5">
    <source>
        <dbReference type="ARBA" id="ARBA00022801"/>
    </source>
</evidence>
<comment type="catalytic activity">
    <reaction evidence="8">
        <text>O-phospho-L-seryl-[protein] + H2O = L-seryl-[protein] + phosphate</text>
        <dbReference type="Rhea" id="RHEA:20629"/>
        <dbReference type="Rhea" id="RHEA-COMP:9863"/>
        <dbReference type="Rhea" id="RHEA-COMP:11604"/>
        <dbReference type="ChEBI" id="CHEBI:15377"/>
        <dbReference type="ChEBI" id="CHEBI:29999"/>
        <dbReference type="ChEBI" id="CHEBI:43474"/>
        <dbReference type="ChEBI" id="CHEBI:83421"/>
        <dbReference type="EC" id="3.1.3.16"/>
    </reaction>
</comment>
<dbReference type="GO" id="GO:0033550">
    <property type="term" value="F:MAP kinase tyrosine phosphatase activity"/>
    <property type="evidence" value="ECO:0007669"/>
    <property type="project" value="TreeGrafter"/>
</dbReference>
<comment type="catalytic activity">
    <reaction evidence="10">
        <text>O-phospho-L-tyrosyl-[protein] + H2O = L-tyrosyl-[protein] + phosphate</text>
        <dbReference type="Rhea" id="RHEA:10684"/>
        <dbReference type="Rhea" id="RHEA-COMP:10136"/>
        <dbReference type="Rhea" id="RHEA-COMP:20101"/>
        <dbReference type="ChEBI" id="CHEBI:15377"/>
        <dbReference type="ChEBI" id="CHEBI:43474"/>
        <dbReference type="ChEBI" id="CHEBI:46858"/>
        <dbReference type="ChEBI" id="CHEBI:61978"/>
        <dbReference type="EC" id="3.1.3.48"/>
    </reaction>
</comment>
<evidence type="ECO:0000259" key="12">
    <source>
        <dbReference type="PROSITE" id="PS50056"/>
    </source>
</evidence>
<dbReference type="GO" id="GO:0008330">
    <property type="term" value="F:protein tyrosine/threonine phosphatase activity"/>
    <property type="evidence" value="ECO:0007669"/>
    <property type="project" value="TreeGrafter"/>
</dbReference>
<evidence type="ECO:0000313" key="13">
    <source>
        <dbReference type="EMBL" id="WOH16004.1"/>
    </source>
</evidence>
<dbReference type="InterPro" id="IPR000340">
    <property type="entry name" value="Dual-sp_phosphatase_cat-dom"/>
</dbReference>
<dbReference type="CDD" id="cd14498">
    <property type="entry name" value="DSP"/>
    <property type="match status" value="1"/>
</dbReference>
<evidence type="ECO:0000256" key="3">
    <source>
        <dbReference type="ARBA" id="ARBA00008601"/>
    </source>
</evidence>
<comment type="catalytic activity">
    <reaction evidence="9">
        <text>O-phospho-L-threonyl-[protein] + H2O = L-threonyl-[protein] + phosphate</text>
        <dbReference type="Rhea" id="RHEA:47004"/>
        <dbReference type="Rhea" id="RHEA-COMP:11060"/>
        <dbReference type="Rhea" id="RHEA-COMP:11605"/>
        <dbReference type="ChEBI" id="CHEBI:15377"/>
        <dbReference type="ChEBI" id="CHEBI:30013"/>
        <dbReference type="ChEBI" id="CHEBI:43474"/>
        <dbReference type="ChEBI" id="CHEBI:61977"/>
        <dbReference type="EC" id="3.1.3.16"/>
    </reaction>
</comment>